<dbReference type="GeneID" id="64821978"/>
<keyword evidence="2" id="KW-0812">Transmembrane</keyword>
<dbReference type="OrthoDB" id="148042at2157"/>
<gene>
    <name evidence="3" type="ORF">C436_00830</name>
    <name evidence="4" type="ORF">KDQ40_03440</name>
</gene>
<protein>
    <recommendedName>
        <fullName evidence="6">CARDB domain-containing protein</fullName>
    </recommendedName>
</protein>
<keyword evidence="5" id="KW-1185">Reference proteome</keyword>
<reference evidence="4" key="2">
    <citation type="submission" date="2021-04" db="EMBL/GenBank/DDBJ databases">
        <title>Complete Genome sequence and Methylome Analysis of the Haloarchaeon Haloarcula sinaiiensis.</title>
        <authorList>
            <person name="Fomenkov A."/>
            <person name="DasSarma P."/>
            <person name="DasSarma S."/>
            <person name="Roberts R.J."/>
        </authorList>
    </citation>
    <scope>NUCLEOTIDE SEQUENCE</scope>
    <source>
        <strain evidence="4">ATCC 33800</strain>
    </source>
</reference>
<keyword evidence="2" id="KW-0472">Membrane</keyword>
<dbReference type="AlphaFoldDB" id="M0K619"/>
<dbReference type="InterPro" id="IPR055713">
    <property type="entry name" value="DUF7289"/>
</dbReference>
<evidence type="ECO:0000256" key="2">
    <source>
        <dbReference type="SAM" id="Phobius"/>
    </source>
</evidence>
<dbReference type="Gene3D" id="2.60.40.10">
    <property type="entry name" value="Immunoglobulins"/>
    <property type="match status" value="1"/>
</dbReference>
<feature type="compositionally biased region" description="Polar residues" evidence="1">
    <location>
        <begin position="1257"/>
        <end position="1275"/>
    </location>
</feature>
<dbReference type="EMBL" id="AOLR01000002">
    <property type="protein sequence ID" value="EMA16273.1"/>
    <property type="molecule type" value="Genomic_DNA"/>
</dbReference>
<dbReference type="InterPro" id="IPR013783">
    <property type="entry name" value="Ig-like_fold"/>
</dbReference>
<name>M0K619_9EURY</name>
<keyword evidence="2" id="KW-1133">Transmembrane helix</keyword>
<dbReference type="EMBL" id="CP073366">
    <property type="protein sequence ID" value="QUJ72819.1"/>
    <property type="molecule type" value="Genomic_DNA"/>
</dbReference>
<organism evidence="3 5">
    <name type="scientific">Haloarcula marismortui ATCC 33800</name>
    <dbReference type="NCBI Taxonomy" id="662476"/>
    <lineage>
        <taxon>Archaea</taxon>
        <taxon>Methanobacteriati</taxon>
        <taxon>Methanobacteriota</taxon>
        <taxon>Stenosarchaea group</taxon>
        <taxon>Halobacteria</taxon>
        <taxon>Halobacteriales</taxon>
        <taxon>Haloarculaceae</taxon>
        <taxon>Haloarcula</taxon>
    </lineage>
</organism>
<reference evidence="3 5" key="1">
    <citation type="journal article" date="2014" name="PLoS Genet.">
        <title>Phylogenetically driven sequencing of extremely halophilic archaea reveals strategies for static and dynamic osmo-response.</title>
        <authorList>
            <person name="Becker E.A."/>
            <person name="Seitzer P.M."/>
            <person name="Tritt A."/>
            <person name="Larsen D."/>
            <person name="Krusor M."/>
            <person name="Yao A.I."/>
            <person name="Wu D."/>
            <person name="Madern D."/>
            <person name="Eisen J.A."/>
            <person name="Darling A.E."/>
            <person name="Facciotti M.T."/>
        </authorList>
    </citation>
    <scope>NUCLEOTIDE SEQUENCE [LARGE SCALE GENOMIC DNA]</scope>
    <source>
        <strain evidence="3 5">ATCC 33800</strain>
    </source>
</reference>
<dbReference type="Proteomes" id="UP000682967">
    <property type="component" value="Chromosome"/>
</dbReference>
<dbReference type="PATRIC" id="fig|662476.7.peg.166"/>
<sequence length="1275" mass="135909">MFEWGSWGAGDRGVSHVLGVVLLASAVIIGAILIVQVGQQTIGDINDDANVELAEEVLLSVDQSFQRSDTNESVEIPDRVRSDITVTDDATYNLTLNGRSACSTGNRSLQTIRYQENGQQVGYQGGGVWRMTESGATMSSPPAVNYDQGALSVSFANISGQQIEGSSVAIQSNATAERSHEAALQIAMFTNRSYEEVQTDDATPRKQMCLPSRVKNATLTIDNSRYARAWADWAESSYDDTYVTVKPDSVEPGETVRIRFALGDVSDPQFNVEDMRVTHNQNGHGANVSATIHNTGGLQSTQKIIIKHNISSITGTPKPTNVTRKVTVAGGKSKRVNATLGLADDVHNITVTTDAAIENKTIIANGHNPKPDLQITDHNIPASARLNAAPPATIEIENKGGMTGDQTVTFFVNGSKNATRSVLVHPGEGPDSDPDFRSALPTTESGTYELSVETHDSRYNQPADDGEYFEVGSSGVFEVTSVSPPGGLTSGDSATVEATIENTGVIQKSDTVEIRIENATTGATVASKTTDLDLEGISSGSESETVSLTATPINVDSTQQFTYTVDTADDAETGSFAVGATAPPTFEITNADVDNPVNTSEQTTVEVSVVNTGSTVGEQDITVDIDGSQVASETKPLNPGESDTLDWQVTAPDTYGQYPVTVATANRSRVLTLITQADSAVEGDESGVTITKNVNASVVLKGSDLESLRGDKNEKYITHSPVTMSLSVRSDSNETIELWRNYENGDVNGPYAEQRLVSNGTSPYSYASSFEPGTEVSVFAKSYQCQRINDGTWLYPDWDYGWRNPNIELAGYSTRYCASDHWKEWRTVTETQNSGNLEVRSDGDPLPAFEQAAEYQRGVDDALGSRVNESGYLQLADGEQAFFYELSKKNATTANASSPGDPDYNDAIVLFRVNSINKTVNRGPTFQLDDVDAPAHVDETTNATATAELTNVGDQTGNVILESSFDGSSLGTSSVTLHPDENTSVTFTLPTSSKVSGSSYPYTISVVGSPQAGGGNIHVGDTTEQFVQVDTVRAPNTIDSDDTATATANLTNVGGQAGTDTVVLRAKNTDDPSPSFTTVDSETMSTILSPGDTRQFTLDMPTSRGNYTYYVETSNSTSPEQSFFVGQSNFVVNDTQSVNIGAETYNTSGLIERSGGAQRMTVKVQNNGTVGDEREVSLTIKNKSDGSTVFAGSKMVTAGSGELTNTDPYPAWAGYDVDLDPGYYTYEVTVYDETASGTEADTATGEIYLKNVDETGATGNDSPITVDSDTVTLGG</sequence>
<evidence type="ECO:0000313" key="4">
    <source>
        <dbReference type="EMBL" id="QUJ72819.1"/>
    </source>
</evidence>
<proteinExistence type="predicted"/>
<evidence type="ECO:0000313" key="3">
    <source>
        <dbReference type="EMBL" id="EMA16273.1"/>
    </source>
</evidence>
<feature type="region of interest" description="Disordered" evidence="1">
    <location>
        <begin position="1255"/>
        <end position="1275"/>
    </location>
</feature>
<feature type="transmembrane region" description="Helical" evidence="2">
    <location>
        <begin position="12"/>
        <end position="35"/>
    </location>
</feature>
<evidence type="ECO:0000256" key="1">
    <source>
        <dbReference type="SAM" id="MobiDB-lite"/>
    </source>
</evidence>
<evidence type="ECO:0000313" key="5">
    <source>
        <dbReference type="Proteomes" id="UP000011659"/>
    </source>
</evidence>
<accession>M0K619</accession>
<dbReference type="Proteomes" id="UP000011659">
    <property type="component" value="Unassembled WGS sequence"/>
</dbReference>
<dbReference type="Pfam" id="PF23960">
    <property type="entry name" value="DUF7289"/>
    <property type="match status" value="1"/>
</dbReference>
<evidence type="ECO:0008006" key="6">
    <source>
        <dbReference type="Google" id="ProtNLM"/>
    </source>
</evidence>
<dbReference type="KEGG" id="hsin:KDQ40_03440"/>
<dbReference type="RefSeq" id="WP_004957045.1">
    <property type="nucleotide sequence ID" value="NZ_CP073366.1"/>
</dbReference>